<dbReference type="AlphaFoldDB" id="A0A1F5S0S6"/>
<comment type="caution">
    <text evidence="1">The sequence shown here is derived from an EMBL/GenBank/DDBJ whole genome shotgun (WGS) entry which is preliminary data.</text>
</comment>
<dbReference type="InterPro" id="IPR008949">
    <property type="entry name" value="Isoprenoid_synthase_dom_sf"/>
</dbReference>
<proteinExistence type="predicted"/>
<evidence type="ECO:0000313" key="1">
    <source>
        <dbReference type="EMBL" id="OGF20278.1"/>
    </source>
</evidence>
<sequence>MPIKESIKRGMEFIAKEQLPDGGFFSLASFDPNDFSNAKKCPAVFSTALILQNLNELGESLATGKTSPTPLRMGIVKNIKDKAAEFLLNQKSENWTFNYWARDAKEAKEMPYPEDMDDTSCALSALYKYDKKIIGGNVLGKFVLTLAALEETEGGPYRTWLVGADANKIWRELDLAVNSNIAYFLSLVGVELENLNSFIEEKISKGDISSPYYKSPYPIAYFISRFYKGSEKEVLADFILKKRNNDGYWENPLNTALAVLALINLGKLESASLRESDSIKSAIEYIIKSQNSSGGWATYPFYTGIKNFYAGSSALTASYCVLALAKYFKESEVSEKVEIMEKDSEEEKFIGKIKRELYEKINQLPQDAAIEADGIIKKILKTDKKHPILTLPYLFRKSWGDKGAIISDETVSELGIANFLGWAAYSIYDDFLDKEGNEKLLPLANIFLRELTIIFSGTSPNPSLVRRGDGNWPLSVRGAQAGSLSFLNFFKKTMSKLDAANIWEIKNCRTNVNDKKFLIPEKLPDFGDYRKLAEKSMGHALGPAAIMFALGCNEEDEEFKNLLSFFRHYIIARQLNDDAHDWLDDLKKGQINSAGVKVLEKYREAAEGFDPDWADLEKIFWYEVAEDICNKVLEHVDLARKTLARVAIIEKPGIMEKLLEPAEASAKKAINERAETIKFLRAFR</sequence>
<protein>
    <recommendedName>
        <fullName evidence="3">Squalene cyclase C-terminal domain-containing protein</fullName>
    </recommendedName>
</protein>
<name>A0A1F5S0S6_9BACT</name>
<dbReference type="CDD" id="cd00688">
    <property type="entry name" value="ISOPREN_C2_like"/>
    <property type="match status" value="1"/>
</dbReference>
<organism evidence="1 2">
    <name type="scientific">Candidatus Falkowbacteria bacterium RBG_13_39_14</name>
    <dbReference type="NCBI Taxonomy" id="1797985"/>
    <lineage>
        <taxon>Bacteria</taxon>
        <taxon>Candidatus Falkowiibacteriota</taxon>
    </lineage>
</organism>
<dbReference type="EMBL" id="MFFS01000100">
    <property type="protein sequence ID" value="OGF20278.1"/>
    <property type="molecule type" value="Genomic_DNA"/>
</dbReference>
<dbReference type="SUPFAM" id="SSF48576">
    <property type="entry name" value="Terpenoid synthases"/>
    <property type="match status" value="1"/>
</dbReference>
<dbReference type="SUPFAM" id="SSF48239">
    <property type="entry name" value="Terpenoid cyclases/Protein prenyltransferases"/>
    <property type="match status" value="1"/>
</dbReference>
<evidence type="ECO:0000313" key="2">
    <source>
        <dbReference type="Proteomes" id="UP000178323"/>
    </source>
</evidence>
<reference evidence="1 2" key="1">
    <citation type="journal article" date="2016" name="Nat. Commun.">
        <title>Thousands of microbial genomes shed light on interconnected biogeochemical processes in an aquifer system.</title>
        <authorList>
            <person name="Anantharaman K."/>
            <person name="Brown C.T."/>
            <person name="Hug L.A."/>
            <person name="Sharon I."/>
            <person name="Castelle C.J."/>
            <person name="Probst A.J."/>
            <person name="Thomas B.C."/>
            <person name="Singh A."/>
            <person name="Wilkins M.J."/>
            <person name="Karaoz U."/>
            <person name="Brodie E.L."/>
            <person name="Williams K.H."/>
            <person name="Hubbard S.S."/>
            <person name="Banfield J.F."/>
        </authorList>
    </citation>
    <scope>NUCLEOTIDE SEQUENCE [LARGE SCALE GENOMIC DNA]</scope>
</reference>
<evidence type="ECO:0008006" key="3">
    <source>
        <dbReference type="Google" id="ProtNLM"/>
    </source>
</evidence>
<dbReference type="Proteomes" id="UP000178323">
    <property type="component" value="Unassembled WGS sequence"/>
</dbReference>
<gene>
    <name evidence="1" type="ORF">A2Y83_01985</name>
</gene>
<accession>A0A1F5S0S6</accession>
<dbReference type="Gene3D" id="1.50.10.20">
    <property type="match status" value="2"/>
</dbReference>
<dbReference type="InterPro" id="IPR008930">
    <property type="entry name" value="Terpenoid_cyclase/PrenylTrfase"/>
</dbReference>